<dbReference type="PANTHER" id="PTHR37013">
    <property type="entry name" value="INTEGRAL MEMBRANE PROTEIN (AFU_ORTHOLOGUE AFUA_1G05950)-RELATED"/>
    <property type="match status" value="1"/>
</dbReference>
<dbReference type="AlphaFoldDB" id="A0A9P9JUW2"/>
<organism evidence="4 5">
    <name type="scientific">Fusarium solani</name>
    <name type="common">Filamentous fungus</name>
    <dbReference type="NCBI Taxonomy" id="169388"/>
    <lineage>
        <taxon>Eukaryota</taxon>
        <taxon>Fungi</taxon>
        <taxon>Dikarya</taxon>
        <taxon>Ascomycota</taxon>
        <taxon>Pezizomycotina</taxon>
        <taxon>Sordariomycetes</taxon>
        <taxon>Hypocreomycetidae</taxon>
        <taxon>Hypocreales</taxon>
        <taxon>Nectriaceae</taxon>
        <taxon>Fusarium</taxon>
        <taxon>Fusarium solani species complex</taxon>
    </lineage>
</organism>
<feature type="transmembrane region" description="Helical" evidence="2">
    <location>
        <begin position="54"/>
        <end position="76"/>
    </location>
</feature>
<feature type="transmembrane region" description="Helical" evidence="2">
    <location>
        <begin position="127"/>
        <end position="148"/>
    </location>
</feature>
<sequence length="328" mass="36321">MRVVTPVIVAFISIALYNVLELNFSFLVATWGIAPNAIGYLLKHLALTDISNLYSTLIIIGWCTMVTGQSVVLYSRPFIGPYSVYEKLQLTVFFIQETVISGLYIWETLKLLRTERDLRGRTGPRRVMNHLIYVNIVVILLDITVVALEFANLYDVQTAYKPLVYIIKLKIEFSILGRLVELTQSSTRGSSYTRSGTAAMALDTFAADGAGGSRRIDLEGIGETHVSGERNDRNLEPSTTTIVRTTEITVQSDPHWRSRDQDMECLNGKSGITTKSIVDEEGPSSSASSERHFASDKGLVGLTQWLTCQAKQSEMGPTTGSVEKYGAF</sequence>
<keyword evidence="2" id="KW-0812">Transmembrane</keyword>
<gene>
    <name evidence="4" type="ORF">B0J15DRAFT_516477</name>
</gene>
<name>A0A9P9JUW2_FUSSL</name>
<feature type="domain" description="DUF7703" evidence="3">
    <location>
        <begin position="78"/>
        <end position="187"/>
    </location>
</feature>
<proteinExistence type="predicted"/>
<evidence type="ECO:0000256" key="2">
    <source>
        <dbReference type="SAM" id="Phobius"/>
    </source>
</evidence>
<reference evidence="4" key="1">
    <citation type="journal article" date="2021" name="Nat. Commun.">
        <title>Genetic determinants of endophytism in the Arabidopsis root mycobiome.</title>
        <authorList>
            <person name="Mesny F."/>
            <person name="Miyauchi S."/>
            <person name="Thiergart T."/>
            <person name="Pickel B."/>
            <person name="Atanasova L."/>
            <person name="Karlsson M."/>
            <person name="Huettel B."/>
            <person name="Barry K.W."/>
            <person name="Haridas S."/>
            <person name="Chen C."/>
            <person name="Bauer D."/>
            <person name="Andreopoulos W."/>
            <person name="Pangilinan J."/>
            <person name="LaButti K."/>
            <person name="Riley R."/>
            <person name="Lipzen A."/>
            <person name="Clum A."/>
            <person name="Drula E."/>
            <person name="Henrissat B."/>
            <person name="Kohler A."/>
            <person name="Grigoriev I.V."/>
            <person name="Martin F.M."/>
            <person name="Hacquard S."/>
        </authorList>
    </citation>
    <scope>NUCLEOTIDE SEQUENCE</scope>
    <source>
        <strain evidence="4">FSSC 5 MPI-SDFR-AT-0091</strain>
    </source>
</reference>
<dbReference type="Pfam" id="PF24802">
    <property type="entry name" value="DUF7703"/>
    <property type="match status" value="1"/>
</dbReference>
<dbReference type="OrthoDB" id="405906at2759"/>
<accession>A0A9P9JUW2</accession>
<feature type="region of interest" description="Disordered" evidence="1">
    <location>
        <begin position="270"/>
        <end position="292"/>
    </location>
</feature>
<evidence type="ECO:0000313" key="5">
    <source>
        <dbReference type="Proteomes" id="UP000736672"/>
    </source>
</evidence>
<evidence type="ECO:0000256" key="1">
    <source>
        <dbReference type="SAM" id="MobiDB-lite"/>
    </source>
</evidence>
<protein>
    <recommendedName>
        <fullName evidence="3">DUF7703 domain-containing protein</fullName>
    </recommendedName>
</protein>
<dbReference type="EMBL" id="JAGTJS010000022">
    <property type="protein sequence ID" value="KAH7237883.1"/>
    <property type="molecule type" value="Genomic_DNA"/>
</dbReference>
<dbReference type="Proteomes" id="UP000736672">
    <property type="component" value="Unassembled WGS sequence"/>
</dbReference>
<keyword evidence="2" id="KW-1133">Transmembrane helix</keyword>
<keyword evidence="2" id="KW-0472">Membrane</keyword>
<dbReference type="PANTHER" id="PTHR37013:SF4">
    <property type="entry name" value="INTEGRAL MEMBRANE PROTEIN"/>
    <property type="match status" value="1"/>
</dbReference>
<comment type="caution">
    <text evidence="4">The sequence shown here is derived from an EMBL/GenBank/DDBJ whole genome shotgun (WGS) entry which is preliminary data.</text>
</comment>
<dbReference type="InterPro" id="IPR056120">
    <property type="entry name" value="DUF7703"/>
</dbReference>
<evidence type="ECO:0000259" key="3">
    <source>
        <dbReference type="Pfam" id="PF24802"/>
    </source>
</evidence>
<keyword evidence="5" id="KW-1185">Reference proteome</keyword>
<evidence type="ECO:0000313" key="4">
    <source>
        <dbReference type="EMBL" id="KAH7237883.1"/>
    </source>
</evidence>